<dbReference type="Pfam" id="PF10604">
    <property type="entry name" value="Polyketide_cyc2"/>
    <property type="match status" value="1"/>
</dbReference>
<reference evidence="1 2" key="1">
    <citation type="submission" date="2023-07" db="EMBL/GenBank/DDBJ databases">
        <authorList>
            <person name="Lian W.-H."/>
        </authorList>
    </citation>
    <scope>NUCLEOTIDE SEQUENCE [LARGE SCALE GENOMIC DNA]</scope>
    <source>
        <strain evidence="1 2">SYSU DXS3180</strain>
    </source>
</reference>
<evidence type="ECO:0000313" key="2">
    <source>
        <dbReference type="Proteomes" id="UP001560573"/>
    </source>
</evidence>
<dbReference type="InterPro" id="IPR023393">
    <property type="entry name" value="START-like_dom_sf"/>
</dbReference>
<dbReference type="SUPFAM" id="SSF55961">
    <property type="entry name" value="Bet v1-like"/>
    <property type="match status" value="1"/>
</dbReference>
<accession>A0ABV3ZDU0</accession>
<sequence>MRLIKLAVISFVVFFILLTAMGSLFPSNVLVSRAVDISASPDSIRAYIDDYQKWNEWMEGAKESEYKVTSSDSVKAFYGNVIITLIKKEPNKWQHRWKAGKSIQLSSIQIISSGSVSTVQWQFEEHVKWYPWEKIGSMMNDKILGGNMEKSLANLKKIVEGN</sequence>
<proteinExistence type="predicted"/>
<dbReference type="RefSeq" id="WP_369329158.1">
    <property type="nucleotide sequence ID" value="NZ_JAULBC010000002.1"/>
</dbReference>
<organism evidence="1 2">
    <name type="scientific">Danxiaibacter flavus</name>
    <dbReference type="NCBI Taxonomy" id="3049108"/>
    <lineage>
        <taxon>Bacteria</taxon>
        <taxon>Pseudomonadati</taxon>
        <taxon>Bacteroidota</taxon>
        <taxon>Chitinophagia</taxon>
        <taxon>Chitinophagales</taxon>
        <taxon>Chitinophagaceae</taxon>
        <taxon>Danxiaibacter</taxon>
    </lineage>
</organism>
<dbReference type="Proteomes" id="UP001560573">
    <property type="component" value="Unassembled WGS sequence"/>
</dbReference>
<gene>
    <name evidence="1" type="ORF">QTN47_09640</name>
</gene>
<evidence type="ECO:0000313" key="1">
    <source>
        <dbReference type="EMBL" id="MEX6687755.1"/>
    </source>
</evidence>
<dbReference type="Gene3D" id="3.30.530.20">
    <property type="match status" value="1"/>
</dbReference>
<protein>
    <submittedName>
        <fullName evidence="1">SRPBCC family protein</fullName>
    </submittedName>
</protein>
<comment type="caution">
    <text evidence="1">The sequence shown here is derived from an EMBL/GenBank/DDBJ whole genome shotgun (WGS) entry which is preliminary data.</text>
</comment>
<name>A0ABV3ZDU0_9BACT</name>
<dbReference type="InterPro" id="IPR019587">
    <property type="entry name" value="Polyketide_cyclase/dehydratase"/>
</dbReference>
<keyword evidence="2" id="KW-1185">Reference proteome</keyword>
<dbReference type="EMBL" id="JAULBC010000002">
    <property type="protein sequence ID" value="MEX6687755.1"/>
    <property type="molecule type" value="Genomic_DNA"/>
</dbReference>